<comment type="caution">
    <text evidence="3">The sequence shown here is derived from an EMBL/GenBank/DDBJ whole genome shotgun (WGS) entry which is preliminary data.</text>
</comment>
<reference evidence="3 4" key="1">
    <citation type="journal article" date="2019" name="Front. Genet.">
        <title>Whole-Genome Sequencing of the Opportunistic Yeast Pathogen Candida inconspicua Uncovers Its Hybrid Origin.</title>
        <authorList>
            <person name="Mixao V."/>
            <person name="Hansen A.P."/>
            <person name="Saus E."/>
            <person name="Boekhout T."/>
            <person name="Lass-Florl C."/>
            <person name="Gabaldon T."/>
        </authorList>
    </citation>
    <scope>NUCLEOTIDE SEQUENCE [LARGE SCALE GENOMIC DNA]</scope>
    <source>
        <strain evidence="3 4">CBS 180</strain>
    </source>
</reference>
<dbReference type="Gene3D" id="1.10.472.30">
    <property type="entry name" value="Transcription elongation factor S-II, central domain"/>
    <property type="match status" value="1"/>
</dbReference>
<dbReference type="Proteomes" id="UP000307173">
    <property type="component" value="Unassembled WGS sequence"/>
</dbReference>
<organism evidence="3 4">
    <name type="scientific">Pichia inconspicua</name>
    <dbReference type="NCBI Taxonomy" id="52247"/>
    <lineage>
        <taxon>Eukaryota</taxon>
        <taxon>Fungi</taxon>
        <taxon>Dikarya</taxon>
        <taxon>Ascomycota</taxon>
        <taxon>Saccharomycotina</taxon>
        <taxon>Pichiomycetes</taxon>
        <taxon>Pichiales</taxon>
        <taxon>Pichiaceae</taxon>
        <taxon>Pichia</taxon>
    </lineage>
</organism>
<proteinExistence type="predicted"/>
<dbReference type="SUPFAM" id="SSF46942">
    <property type="entry name" value="Elongation factor TFIIS domain 2"/>
    <property type="match status" value="1"/>
</dbReference>
<keyword evidence="4" id="KW-1185">Reference proteome</keyword>
<dbReference type="AlphaFoldDB" id="A0A4V6TTP5"/>
<evidence type="ECO:0000259" key="2">
    <source>
        <dbReference type="Pfam" id="PF07500"/>
    </source>
</evidence>
<evidence type="ECO:0000313" key="3">
    <source>
        <dbReference type="EMBL" id="TID14976.1"/>
    </source>
</evidence>
<dbReference type="InterPro" id="IPR003618">
    <property type="entry name" value="TFIIS_cen_dom"/>
</dbReference>
<evidence type="ECO:0000256" key="1">
    <source>
        <dbReference type="SAM" id="MobiDB-lite"/>
    </source>
</evidence>
<accession>A0A4V6TTP5</accession>
<feature type="region of interest" description="Disordered" evidence="1">
    <location>
        <begin position="1"/>
        <end position="21"/>
    </location>
</feature>
<dbReference type="Pfam" id="PF07500">
    <property type="entry name" value="TFIIS_M"/>
    <property type="match status" value="1"/>
</dbReference>
<evidence type="ECO:0000313" key="4">
    <source>
        <dbReference type="Proteomes" id="UP000307173"/>
    </source>
</evidence>
<protein>
    <recommendedName>
        <fullName evidence="2">TFIIS central domain-containing protein</fullName>
    </recommendedName>
</protein>
<feature type="domain" description="TFIIS central" evidence="2">
    <location>
        <begin position="32"/>
        <end position="143"/>
    </location>
</feature>
<name>A0A4V6TTP5_9ASCO</name>
<dbReference type="EMBL" id="SELW01000657">
    <property type="protein sequence ID" value="TID14976.1"/>
    <property type="molecule type" value="Genomic_DNA"/>
</dbReference>
<gene>
    <name evidence="3" type="ORF">CANINC_004647</name>
</gene>
<dbReference type="OrthoDB" id="44867at2759"/>
<sequence length="183" mass="20641">MGVAAKSDTKTPKKSINDSGISIGDDPHDVWNKTRNACRNAVLKALQSCADKNPDVLITSSPLVSAKEYELELHKKYGYSLSEYKLRFRKDLTALRNFKTLFAIKLLNGDMKVTDFTSLDENELISFKQKEQNNRLLDTELKNSLGKQFPSNINEIKNQNTVVAEKWGISESAAKIDPEFEIN</sequence>
<dbReference type="InterPro" id="IPR036575">
    <property type="entry name" value="TFIIS_cen_dom_sf"/>
</dbReference>
<dbReference type="GO" id="GO:0006351">
    <property type="term" value="P:DNA-templated transcription"/>
    <property type="evidence" value="ECO:0007669"/>
    <property type="project" value="InterPro"/>
</dbReference>